<evidence type="ECO:0000313" key="1">
    <source>
        <dbReference type="EMBL" id="JAH08628.1"/>
    </source>
</evidence>
<organism evidence="1">
    <name type="scientific">Anguilla anguilla</name>
    <name type="common">European freshwater eel</name>
    <name type="synonym">Muraena anguilla</name>
    <dbReference type="NCBI Taxonomy" id="7936"/>
    <lineage>
        <taxon>Eukaryota</taxon>
        <taxon>Metazoa</taxon>
        <taxon>Chordata</taxon>
        <taxon>Craniata</taxon>
        <taxon>Vertebrata</taxon>
        <taxon>Euteleostomi</taxon>
        <taxon>Actinopterygii</taxon>
        <taxon>Neopterygii</taxon>
        <taxon>Teleostei</taxon>
        <taxon>Anguilliformes</taxon>
        <taxon>Anguillidae</taxon>
        <taxon>Anguilla</taxon>
    </lineage>
</organism>
<dbReference type="EMBL" id="GBXM01099949">
    <property type="protein sequence ID" value="JAH08628.1"/>
    <property type="molecule type" value="Transcribed_RNA"/>
</dbReference>
<name>A0A0E9PXL7_ANGAN</name>
<sequence length="13" mass="1446">MMILSGSFKPTFS</sequence>
<accession>A0A0E9PXL7</accession>
<reference evidence="1" key="1">
    <citation type="submission" date="2014-11" db="EMBL/GenBank/DDBJ databases">
        <authorList>
            <person name="Amaro Gonzalez C."/>
        </authorList>
    </citation>
    <scope>NUCLEOTIDE SEQUENCE</scope>
</reference>
<protein>
    <submittedName>
        <fullName evidence="1">Uncharacterized protein</fullName>
    </submittedName>
</protein>
<proteinExistence type="predicted"/>
<reference evidence="1" key="2">
    <citation type="journal article" date="2015" name="Fish Shellfish Immunol.">
        <title>Early steps in the European eel (Anguilla anguilla)-Vibrio vulnificus interaction in the gills: Role of the RtxA13 toxin.</title>
        <authorList>
            <person name="Callol A."/>
            <person name="Pajuelo D."/>
            <person name="Ebbesson L."/>
            <person name="Teles M."/>
            <person name="MacKenzie S."/>
            <person name="Amaro C."/>
        </authorList>
    </citation>
    <scope>NUCLEOTIDE SEQUENCE</scope>
</reference>